<dbReference type="EMBL" id="JAAGWQ010000198">
    <property type="protein sequence ID" value="KAF5660290.1"/>
    <property type="molecule type" value="Genomic_DNA"/>
</dbReference>
<comment type="similarity">
    <text evidence="2">Belongs to the MSOX/MTOX family.</text>
</comment>
<keyword evidence="4" id="KW-0274">FAD</keyword>
<dbReference type="PANTHER" id="PTHR10961:SF7">
    <property type="entry name" value="FAD DEPENDENT OXIDOREDUCTASE DOMAIN-CONTAINING PROTEIN"/>
    <property type="match status" value="1"/>
</dbReference>
<evidence type="ECO:0000256" key="5">
    <source>
        <dbReference type="ARBA" id="ARBA00023002"/>
    </source>
</evidence>
<dbReference type="GO" id="GO:0050660">
    <property type="term" value="F:flavin adenine dinucleotide binding"/>
    <property type="evidence" value="ECO:0007669"/>
    <property type="project" value="InterPro"/>
</dbReference>
<comment type="caution">
    <text evidence="7">The sequence shown here is derived from an EMBL/GenBank/DDBJ whole genome shotgun (WGS) entry which is preliminary data.</text>
</comment>
<accession>A0A8H5WIZ8</accession>
<feature type="domain" description="FAD dependent oxidoreductase" evidence="6">
    <location>
        <begin position="8"/>
        <end position="368"/>
    </location>
</feature>
<dbReference type="SUPFAM" id="SSF54373">
    <property type="entry name" value="FAD-linked reductases, C-terminal domain"/>
    <property type="match status" value="1"/>
</dbReference>
<dbReference type="PANTHER" id="PTHR10961">
    <property type="entry name" value="PEROXISOMAL SARCOSINE OXIDASE"/>
    <property type="match status" value="1"/>
</dbReference>
<dbReference type="SUPFAM" id="SSF51905">
    <property type="entry name" value="FAD/NAD(P)-binding domain"/>
    <property type="match status" value="1"/>
</dbReference>
<dbReference type="InterPro" id="IPR006076">
    <property type="entry name" value="FAD-dep_OxRdtase"/>
</dbReference>
<dbReference type="InterPro" id="IPR045170">
    <property type="entry name" value="MTOX"/>
</dbReference>
<dbReference type="Gene3D" id="3.50.50.60">
    <property type="entry name" value="FAD/NAD(P)-binding domain"/>
    <property type="match status" value="1"/>
</dbReference>
<dbReference type="AlphaFoldDB" id="A0A8H5WIZ8"/>
<sequence length="392" mass="42794">MPEETFQVAVVGLGALGSAAAYHTAIKGSSVIGFEQYDFGNVYGSSHDTSRIVRTSYGSPDYVALARAAYKDWAELERRSGVQMLTITGGVVFFPKLFNDGDLNEFEKSMSAKEFARSLEANSIPYELLSSQEVKKRWPAFNVPDNVQTIYTADSGIVHASKSVAAMQYQARANGAVLKEKTRVDAVIPNANGKGVTIETSRGRFHANKIILACDAWINKLLAPLGSEIPLTIMQEQVTYYKPADVSPYDETKFPVWIWAGDHYFYGFPTYGEPAIKAGRDTSNNLMTPEERTFIPSEDLLNELTSFMGNLIPGKGEPIRTVTCQYAITPDRQFIISPLKSYPDIIVGLGGGHAFKFAPAIGRVLAELAVDGSTKEDISSFGISRAAPASKL</sequence>
<evidence type="ECO:0000259" key="6">
    <source>
        <dbReference type="Pfam" id="PF01266"/>
    </source>
</evidence>
<keyword evidence="3" id="KW-0285">Flavoprotein</keyword>
<evidence type="ECO:0000313" key="8">
    <source>
        <dbReference type="Proteomes" id="UP000567885"/>
    </source>
</evidence>
<evidence type="ECO:0000256" key="4">
    <source>
        <dbReference type="ARBA" id="ARBA00022827"/>
    </source>
</evidence>
<organism evidence="7 8">
    <name type="scientific">Fusarium heterosporum</name>
    <dbReference type="NCBI Taxonomy" id="42747"/>
    <lineage>
        <taxon>Eukaryota</taxon>
        <taxon>Fungi</taxon>
        <taxon>Dikarya</taxon>
        <taxon>Ascomycota</taxon>
        <taxon>Pezizomycotina</taxon>
        <taxon>Sordariomycetes</taxon>
        <taxon>Hypocreomycetidae</taxon>
        <taxon>Hypocreales</taxon>
        <taxon>Nectriaceae</taxon>
        <taxon>Fusarium</taxon>
        <taxon>Fusarium heterosporum species complex</taxon>
    </lineage>
</organism>
<proteinExistence type="inferred from homology"/>
<name>A0A8H5WIZ8_FUSHE</name>
<dbReference type="GO" id="GO:0008115">
    <property type="term" value="F:sarcosine oxidase activity"/>
    <property type="evidence" value="ECO:0007669"/>
    <property type="project" value="TreeGrafter"/>
</dbReference>
<keyword evidence="8" id="KW-1185">Reference proteome</keyword>
<keyword evidence="5" id="KW-0560">Oxidoreductase</keyword>
<protein>
    <submittedName>
        <fullName evidence="7">Sarcosine oxidase</fullName>
    </submittedName>
</protein>
<dbReference type="Gene3D" id="3.30.9.10">
    <property type="entry name" value="D-Amino Acid Oxidase, subunit A, domain 2"/>
    <property type="match status" value="1"/>
</dbReference>
<evidence type="ECO:0000313" key="7">
    <source>
        <dbReference type="EMBL" id="KAF5660290.1"/>
    </source>
</evidence>
<comment type="cofactor">
    <cofactor evidence="1">
        <name>FAD</name>
        <dbReference type="ChEBI" id="CHEBI:57692"/>
    </cofactor>
</comment>
<dbReference type="NCBIfam" id="NF008425">
    <property type="entry name" value="PRK11259.1"/>
    <property type="match status" value="1"/>
</dbReference>
<dbReference type="Proteomes" id="UP000567885">
    <property type="component" value="Unassembled WGS sequence"/>
</dbReference>
<dbReference type="Pfam" id="PF01266">
    <property type="entry name" value="DAO"/>
    <property type="match status" value="1"/>
</dbReference>
<reference evidence="7 8" key="1">
    <citation type="submission" date="2020-05" db="EMBL/GenBank/DDBJ databases">
        <title>Identification and distribution of gene clusters putatively required for synthesis of sphingolipid metabolism inhibitors in phylogenetically diverse species of the filamentous fungus Fusarium.</title>
        <authorList>
            <person name="Kim H.-S."/>
            <person name="Busman M."/>
            <person name="Brown D.W."/>
            <person name="Divon H."/>
            <person name="Uhlig S."/>
            <person name="Proctor R.H."/>
        </authorList>
    </citation>
    <scope>NUCLEOTIDE SEQUENCE [LARGE SCALE GENOMIC DNA]</scope>
    <source>
        <strain evidence="7 8">NRRL 20693</strain>
    </source>
</reference>
<dbReference type="OrthoDB" id="424974at2759"/>
<evidence type="ECO:0000256" key="1">
    <source>
        <dbReference type="ARBA" id="ARBA00001974"/>
    </source>
</evidence>
<dbReference type="InterPro" id="IPR036188">
    <property type="entry name" value="FAD/NAD-bd_sf"/>
</dbReference>
<evidence type="ECO:0000256" key="3">
    <source>
        <dbReference type="ARBA" id="ARBA00022630"/>
    </source>
</evidence>
<evidence type="ECO:0000256" key="2">
    <source>
        <dbReference type="ARBA" id="ARBA00010989"/>
    </source>
</evidence>
<gene>
    <name evidence="7" type="ORF">FHETE_9032</name>
</gene>